<reference evidence="1 2" key="1">
    <citation type="journal article" date="2020" name="Nature">
        <title>Six reference-quality genomes reveal evolution of bat adaptations.</title>
        <authorList>
            <person name="Jebb D."/>
            <person name="Huang Z."/>
            <person name="Pippel M."/>
            <person name="Hughes G.M."/>
            <person name="Lavrichenko K."/>
            <person name="Devanna P."/>
            <person name="Winkler S."/>
            <person name="Jermiin L.S."/>
            <person name="Skirmuntt E.C."/>
            <person name="Katzourakis A."/>
            <person name="Burkitt-Gray L."/>
            <person name="Ray D.A."/>
            <person name="Sullivan K.A.M."/>
            <person name="Roscito J.G."/>
            <person name="Kirilenko B.M."/>
            <person name="Davalos L.M."/>
            <person name="Corthals A.P."/>
            <person name="Power M.L."/>
            <person name="Jones G."/>
            <person name="Ransome R.D."/>
            <person name="Dechmann D.K.N."/>
            <person name="Locatelli A.G."/>
            <person name="Puechmaille S.J."/>
            <person name="Fedrigo O."/>
            <person name="Jarvis E.D."/>
            <person name="Hiller M."/>
            <person name="Vernes S.C."/>
            <person name="Myers E.W."/>
            <person name="Teeling E.C."/>
        </authorList>
    </citation>
    <scope>NUCLEOTIDE SEQUENCE [LARGE SCALE GENOMIC DNA]</scope>
    <source>
        <strain evidence="1">MMyoMyo1</strain>
        <tissue evidence="1">Flight muscle</tissue>
    </source>
</reference>
<keyword evidence="2" id="KW-1185">Reference proteome</keyword>
<gene>
    <name evidence="1" type="ORF">mMyoMyo1_018593</name>
</gene>
<protein>
    <submittedName>
        <fullName evidence="1">Uncharacterized protein</fullName>
    </submittedName>
</protein>
<sequence length="35" mass="4226">MNMLTLMPLLYQWVLMKKLFMPSQLPYRHGSLVMN</sequence>
<organism evidence="1 2">
    <name type="scientific">Myotis myotis</name>
    <name type="common">Greater mouse-eared bat</name>
    <name type="synonym">Vespertilio myotis</name>
    <dbReference type="NCBI Taxonomy" id="51298"/>
    <lineage>
        <taxon>Eukaryota</taxon>
        <taxon>Metazoa</taxon>
        <taxon>Chordata</taxon>
        <taxon>Craniata</taxon>
        <taxon>Vertebrata</taxon>
        <taxon>Euteleostomi</taxon>
        <taxon>Mammalia</taxon>
        <taxon>Eutheria</taxon>
        <taxon>Laurasiatheria</taxon>
        <taxon>Chiroptera</taxon>
        <taxon>Yangochiroptera</taxon>
        <taxon>Vespertilionidae</taxon>
        <taxon>Myotis</taxon>
    </lineage>
</organism>
<dbReference type="AlphaFoldDB" id="A0A7J8ARR6"/>
<dbReference type="Proteomes" id="UP000527355">
    <property type="component" value="Unassembled WGS sequence"/>
</dbReference>
<proteinExistence type="predicted"/>
<evidence type="ECO:0000313" key="1">
    <source>
        <dbReference type="EMBL" id="KAF6389104.1"/>
    </source>
</evidence>
<evidence type="ECO:0000313" key="2">
    <source>
        <dbReference type="Proteomes" id="UP000527355"/>
    </source>
</evidence>
<comment type="caution">
    <text evidence="1">The sequence shown here is derived from an EMBL/GenBank/DDBJ whole genome shotgun (WGS) entry which is preliminary data.</text>
</comment>
<dbReference type="EMBL" id="JABWUV010000001">
    <property type="protein sequence ID" value="KAF6389104.1"/>
    <property type="molecule type" value="Genomic_DNA"/>
</dbReference>
<accession>A0A7J8ARR6</accession>
<name>A0A7J8ARR6_MYOMY</name>